<gene>
    <name evidence="1" type="ORF">Sangu_0698000</name>
</gene>
<organism evidence="1">
    <name type="scientific">Sesamum angustifolium</name>
    <dbReference type="NCBI Taxonomy" id="2727405"/>
    <lineage>
        <taxon>Eukaryota</taxon>
        <taxon>Viridiplantae</taxon>
        <taxon>Streptophyta</taxon>
        <taxon>Embryophyta</taxon>
        <taxon>Tracheophyta</taxon>
        <taxon>Spermatophyta</taxon>
        <taxon>Magnoliopsida</taxon>
        <taxon>eudicotyledons</taxon>
        <taxon>Gunneridae</taxon>
        <taxon>Pentapetalae</taxon>
        <taxon>asterids</taxon>
        <taxon>lamiids</taxon>
        <taxon>Lamiales</taxon>
        <taxon>Pedaliaceae</taxon>
        <taxon>Sesamum</taxon>
    </lineage>
</organism>
<evidence type="ECO:0000313" key="1">
    <source>
        <dbReference type="EMBL" id="KAL0358486.1"/>
    </source>
</evidence>
<protein>
    <submittedName>
        <fullName evidence="1">Long-chain-fatty-acid--[acyl-carrier-protein] ligase AEE15, chloroplastic</fullName>
    </submittedName>
</protein>
<dbReference type="EMBL" id="JACGWK010000004">
    <property type="protein sequence ID" value="KAL0358486.1"/>
    <property type="molecule type" value="Genomic_DNA"/>
</dbReference>
<reference evidence="1" key="2">
    <citation type="journal article" date="2024" name="Plant">
        <title>Genomic evolution and insights into agronomic trait innovations of Sesamum species.</title>
        <authorList>
            <person name="Miao H."/>
            <person name="Wang L."/>
            <person name="Qu L."/>
            <person name="Liu H."/>
            <person name="Sun Y."/>
            <person name="Le M."/>
            <person name="Wang Q."/>
            <person name="Wei S."/>
            <person name="Zheng Y."/>
            <person name="Lin W."/>
            <person name="Duan Y."/>
            <person name="Cao H."/>
            <person name="Xiong S."/>
            <person name="Wang X."/>
            <person name="Wei L."/>
            <person name="Li C."/>
            <person name="Ma Q."/>
            <person name="Ju M."/>
            <person name="Zhao R."/>
            <person name="Li G."/>
            <person name="Mu C."/>
            <person name="Tian Q."/>
            <person name="Mei H."/>
            <person name="Zhang T."/>
            <person name="Gao T."/>
            <person name="Zhang H."/>
        </authorList>
    </citation>
    <scope>NUCLEOTIDE SEQUENCE</scope>
    <source>
        <strain evidence="1">G01</strain>
    </source>
</reference>
<reference evidence="1" key="1">
    <citation type="submission" date="2020-06" db="EMBL/GenBank/DDBJ databases">
        <authorList>
            <person name="Li T."/>
            <person name="Hu X."/>
            <person name="Zhang T."/>
            <person name="Song X."/>
            <person name="Zhang H."/>
            <person name="Dai N."/>
            <person name="Sheng W."/>
            <person name="Hou X."/>
            <person name="Wei L."/>
        </authorList>
    </citation>
    <scope>NUCLEOTIDE SEQUENCE</scope>
    <source>
        <strain evidence="1">G01</strain>
        <tissue evidence="1">Leaf</tissue>
    </source>
</reference>
<dbReference type="GO" id="GO:0008922">
    <property type="term" value="F:long-chain fatty acid [acyl-carrier-protein] ligase activity"/>
    <property type="evidence" value="ECO:0007669"/>
    <property type="project" value="TreeGrafter"/>
</dbReference>
<dbReference type="PANTHER" id="PTHR43813">
    <property type="entry name" value="ACYL-ACTIVATING ENZYME 16, CHLOROPLASTIC-RELATED"/>
    <property type="match status" value="1"/>
</dbReference>
<dbReference type="GO" id="GO:0009507">
    <property type="term" value="C:chloroplast"/>
    <property type="evidence" value="ECO:0007669"/>
    <property type="project" value="TreeGrafter"/>
</dbReference>
<dbReference type="AlphaFoldDB" id="A0AAW2PSC7"/>
<dbReference type="InterPro" id="IPR052987">
    <property type="entry name" value="Chloroplast_AMP-bd_Enzymes"/>
</dbReference>
<dbReference type="GO" id="GO:0030497">
    <property type="term" value="P:fatty acid elongation"/>
    <property type="evidence" value="ECO:0007669"/>
    <property type="project" value="TreeGrafter"/>
</dbReference>
<dbReference type="PANTHER" id="PTHR43813:SF1">
    <property type="entry name" value="ACYL-ACTIVATING ENZYME 16, CHLOROPLASTIC-RELATED"/>
    <property type="match status" value="1"/>
</dbReference>
<accession>A0AAW2PSC7</accession>
<comment type="caution">
    <text evidence="1">The sequence shown here is derived from an EMBL/GenBank/DDBJ whole genome shotgun (WGS) entry which is preliminary data.</text>
</comment>
<proteinExistence type="predicted"/>
<keyword evidence="1" id="KW-0436">Ligase</keyword>
<name>A0AAW2PSC7_9LAMI</name>
<sequence>MAVIKRTEEDHRLRKVSKECGMEHILIFKQALAHNMNVMKQTKEMQIRKFSPILESDLLSGNEVLPSNEWQVVPDIWRTSAEKFGDRIALVDSYHDPPTNMTYKQRNYVEMPEDVHELPFVIFCFIRSILIELHLPRH</sequence>